<dbReference type="InterPro" id="IPR008995">
    <property type="entry name" value="Mo/tungstate-bd_C_term_dom"/>
</dbReference>
<dbReference type="PROSITE" id="PS50893">
    <property type="entry name" value="ABC_TRANSPORTER_2"/>
    <property type="match status" value="1"/>
</dbReference>
<gene>
    <name evidence="5" type="ORF">BIFGAL_04214</name>
</gene>
<dbReference type="InterPro" id="IPR040582">
    <property type="entry name" value="OB_MalK-like"/>
</dbReference>
<dbReference type="InterPro" id="IPR012340">
    <property type="entry name" value="NA-bd_OB-fold"/>
</dbReference>
<evidence type="ECO:0000256" key="1">
    <source>
        <dbReference type="ARBA" id="ARBA00022448"/>
    </source>
</evidence>
<name>D1NWG4_9BIFI</name>
<dbReference type="PROSITE" id="PS00211">
    <property type="entry name" value="ABC_TRANSPORTER_1"/>
    <property type="match status" value="1"/>
</dbReference>
<dbReference type="Proteomes" id="UP000003656">
    <property type="component" value="Unassembled WGS sequence"/>
</dbReference>
<dbReference type="Gene3D" id="3.40.50.300">
    <property type="entry name" value="P-loop containing nucleotide triphosphate hydrolases"/>
    <property type="match status" value="1"/>
</dbReference>
<dbReference type="Gene3D" id="2.40.50.100">
    <property type="match status" value="1"/>
</dbReference>
<keyword evidence="3 5" id="KW-0067">ATP-binding</keyword>
<evidence type="ECO:0000256" key="3">
    <source>
        <dbReference type="ARBA" id="ARBA00022840"/>
    </source>
</evidence>
<keyword evidence="2" id="KW-0547">Nucleotide-binding</keyword>
<evidence type="ECO:0000256" key="2">
    <source>
        <dbReference type="ARBA" id="ARBA00022741"/>
    </source>
</evidence>
<dbReference type="InterPro" id="IPR015855">
    <property type="entry name" value="ABC_transpr_MalK-like"/>
</dbReference>
<reference evidence="5 6" key="1">
    <citation type="submission" date="2009-11" db="EMBL/GenBank/DDBJ databases">
        <authorList>
            <person name="Weinstock G."/>
            <person name="Sodergren E."/>
            <person name="Clifton S."/>
            <person name="Fulton L."/>
            <person name="Fulton B."/>
            <person name="Courtney L."/>
            <person name="Fronick C."/>
            <person name="Harrison M."/>
            <person name="Strong C."/>
            <person name="Farmer C."/>
            <person name="Delahaunty K."/>
            <person name="Markovic C."/>
            <person name="Hall O."/>
            <person name="Minx P."/>
            <person name="Tomlinson C."/>
            <person name="Mitreva M."/>
            <person name="Nelson J."/>
            <person name="Hou S."/>
            <person name="Wollam A."/>
            <person name="Pepin K.H."/>
            <person name="Johnson M."/>
            <person name="Bhonagiri V."/>
            <person name="Nash W.E."/>
            <person name="Warren W."/>
            <person name="Chinwalla A."/>
            <person name="Mardis E.R."/>
            <person name="Wilson R.K."/>
        </authorList>
    </citation>
    <scope>NUCLEOTIDE SEQUENCE [LARGE SCALE GENOMIC DNA]</scope>
    <source>
        <strain evidence="5 6">DSM 20093</strain>
    </source>
</reference>
<dbReference type="Pfam" id="PF17912">
    <property type="entry name" value="OB_MalK"/>
    <property type="match status" value="1"/>
</dbReference>
<dbReference type="GO" id="GO:0055052">
    <property type="term" value="C:ATP-binding cassette (ABC) transporter complex, substrate-binding subunit-containing"/>
    <property type="evidence" value="ECO:0007669"/>
    <property type="project" value="TreeGrafter"/>
</dbReference>
<dbReference type="GO" id="GO:0140359">
    <property type="term" value="F:ABC-type transporter activity"/>
    <property type="evidence" value="ECO:0007669"/>
    <property type="project" value="InterPro"/>
</dbReference>
<dbReference type="GO" id="GO:0008643">
    <property type="term" value="P:carbohydrate transport"/>
    <property type="evidence" value="ECO:0007669"/>
    <property type="project" value="InterPro"/>
</dbReference>
<keyword evidence="1" id="KW-0813">Transport</keyword>
<protein>
    <submittedName>
        <fullName evidence="5">ABC transporter, ATP-binding protein</fullName>
    </submittedName>
</protein>
<dbReference type="InterPro" id="IPR003593">
    <property type="entry name" value="AAA+_ATPase"/>
</dbReference>
<dbReference type="NCBIfam" id="NF008653">
    <property type="entry name" value="PRK11650.1"/>
    <property type="match status" value="1"/>
</dbReference>
<dbReference type="SMART" id="SM00382">
    <property type="entry name" value="AAA"/>
    <property type="match status" value="1"/>
</dbReference>
<feature type="domain" description="ABC transporter" evidence="4">
    <location>
        <begin position="9"/>
        <end position="241"/>
    </location>
</feature>
<evidence type="ECO:0000313" key="6">
    <source>
        <dbReference type="Proteomes" id="UP000003656"/>
    </source>
</evidence>
<dbReference type="AlphaFoldDB" id="D1NWG4"/>
<dbReference type="InterPro" id="IPR047641">
    <property type="entry name" value="ABC_transpr_MalK/UgpC-like"/>
</dbReference>
<evidence type="ECO:0000259" key="4">
    <source>
        <dbReference type="PROSITE" id="PS50893"/>
    </source>
</evidence>
<dbReference type="InterPro" id="IPR027417">
    <property type="entry name" value="P-loop_NTPase"/>
</dbReference>
<dbReference type="FunFam" id="3.40.50.300:FF:000042">
    <property type="entry name" value="Maltose/maltodextrin ABC transporter, ATP-binding protein"/>
    <property type="match status" value="1"/>
</dbReference>
<sequence length="382" mass="41801">MKGTIMAEVIFDHVTRIYPGNDKPSVDDLNLDIKDGEFLVLVGPSGCGKSTTLRMLAGLEEVNKGRILIGGKDVTTMQPKDRDIAMVFQNYALYPHMTVADNMGFALKIAGTPKDEIRKRVEKAAEILDLTEFLDRKPKALSGGQRQRVAMGRAIVREPKVFLMDEPLSNLDAKLRVQTRTQIAALQRQLGVTTLYVTHDQTEALTMGDRIAVIKLGILQQVGAPTELYDRPANVFVAGFIGSPSMNINVHPVINGEAKVGEDTLALPKEAVAKLTPEDNNQIIVGFRPEDASLAAPDDTNAFSLKVVNVEDLGSDGYIYGNIIQSDADKTMDTGSLMSDQNKLTTIRVNPRVLPKIGDIVKIKINPAKMHLFAPSTELRLN</sequence>
<dbReference type="Pfam" id="PF00005">
    <property type="entry name" value="ABC_tran"/>
    <property type="match status" value="1"/>
</dbReference>
<dbReference type="InterPro" id="IPR017871">
    <property type="entry name" value="ABC_transporter-like_CS"/>
</dbReference>
<dbReference type="Gene3D" id="2.40.50.140">
    <property type="entry name" value="Nucleic acid-binding proteins"/>
    <property type="match status" value="1"/>
</dbReference>
<dbReference type="CDD" id="cd03301">
    <property type="entry name" value="ABC_MalK_N"/>
    <property type="match status" value="1"/>
</dbReference>
<accession>D1NWG4</accession>
<organism evidence="5 6">
    <name type="scientific">Bifidobacterium gallicum DSM 20093 = LMG 11596</name>
    <dbReference type="NCBI Taxonomy" id="561180"/>
    <lineage>
        <taxon>Bacteria</taxon>
        <taxon>Bacillati</taxon>
        <taxon>Actinomycetota</taxon>
        <taxon>Actinomycetes</taxon>
        <taxon>Bifidobacteriales</taxon>
        <taxon>Bifidobacteriaceae</taxon>
        <taxon>Bifidobacterium</taxon>
    </lineage>
</organism>
<proteinExistence type="predicted"/>
<dbReference type="SUPFAM" id="SSF52540">
    <property type="entry name" value="P-loop containing nucleoside triphosphate hydrolases"/>
    <property type="match status" value="1"/>
</dbReference>
<comment type="caution">
    <text evidence="5">The sequence shown here is derived from an EMBL/GenBank/DDBJ whole genome shotgun (WGS) entry which is preliminary data.</text>
</comment>
<dbReference type="PANTHER" id="PTHR43875:SF1">
    <property type="entry name" value="OSMOPROTECTIVE COMPOUNDS UPTAKE ATP-BINDING PROTEIN GGTA"/>
    <property type="match status" value="1"/>
</dbReference>
<dbReference type="PANTHER" id="PTHR43875">
    <property type="entry name" value="MALTODEXTRIN IMPORT ATP-BINDING PROTEIN MSMX"/>
    <property type="match status" value="1"/>
</dbReference>
<dbReference type="eggNOG" id="COG3842">
    <property type="taxonomic scope" value="Bacteria"/>
</dbReference>
<evidence type="ECO:0000313" key="5">
    <source>
        <dbReference type="EMBL" id="EFA22450.1"/>
    </source>
</evidence>
<dbReference type="InterPro" id="IPR003439">
    <property type="entry name" value="ABC_transporter-like_ATP-bd"/>
</dbReference>
<dbReference type="GO" id="GO:0016887">
    <property type="term" value="F:ATP hydrolysis activity"/>
    <property type="evidence" value="ECO:0007669"/>
    <property type="project" value="InterPro"/>
</dbReference>
<dbReference type="STRING" id="561180.BIFGAL_04214"/>
<dbReference type="SUPFAM" id="SSF50331">
    <property type="entry name" value="MOP-like"/>
    <property type="match status" value="1"/>
</dbReference>
<dbReference type="GO" id="GO:0005524">
    <property type="term" value="F:ATP binding"/>
    <property type="evidence" value="ECO:0007669"/>
    <property type="project" value="UniProtKB-KW"/>
</dbReference>
<dbReference type="EMBL" id="ABXB03000004">
    <property type="protein sequence ID" value="EFA22450.1"/>
    <property type="molecule type" value="Genomic_DNA"/>
</dbReference>